<keyword evidence="5" id="KW-1185">Reference proteome</keyword>
<dbReference type="Proteomes" id="UP000515563">
    <property type="component" value="Chromosome"/>
</dbReference>
<dbReference type="Gene3D" id="1.10.443.10">
    <property type="entry name" value="Intergrase catalytic core"/>
    <property type="match status" value="1"/>
</dbReference>
<dbReference type="GO" id="GO:0015074">
    <property type="term" value="P:DNA integration"/>
    <property type="evidence" value="ECO:0007669"/>
    <property type="project" value="InterPro"/>
</dbReference>
<evidence type="ECO:0000313" key="4">
    <source>
        <dbReference type="EMBL" id="QNE21588.1"/>
    </source>
</evidence>
<evidence type="ECO:0000313" key="5">
    <source>
        <dbReference type="Proteomes" id="UP000515563"/>
    </source>
</evidence>
<feature type="region of interest" description="Disordered" evidence="2">
    <location>
        <begin position="1"/>
        <end position="22"/>
    </location>
</feature>
<dbReference type="GO" id="GO:0006310">
    <property type="term" value="P:DNA recombination"/>
    <property type="evidence" value="ECO:0007669"/>
    <property type="project" value="UniProtKB-KW"/>
</dbReference>
<keyword evidence="1" id="KW-0233">DNA recombination</keyword>
<dbReference type="SUPFAM" id="SSF56349">
    <property type="entry name" value="DNA breaking-rejoining enzymes"/>
    <property type="match status" value="1"/>
</dbReference>
<sequence length="107" mass="11367">MCHGLKRGSRHESAIPSSGTGNQCSCWSIAISTATKPSSADSFVGRLPQVVADAGLPKGFTFHDLRHTGNHLASRSGASTKKLMGRMGHSTMRAALIYQHATDERAC</sequence>
<dbReference type="RefSeq" id="WP_185443997.1">
    <property type="nucleotide sequence ID" value="NZ_CP043661.1"/>
</dbReference>
<reference evidence="4 5" key="2">
    <citation type="journal article" date="2020" name="Microbiol. Resour. Announc.">
        <title>Antarctic desert soil bacteria exhibit high novel natural product potential, evaluated through long-read genome sequencing and comparative genomics.</title>
        <authorList>
            <person name="Benaud N."/>
            <person name="Edwards R.J."/>
            <person name="Amos T.G."/>
            <person name="D'Agostino P.M."/>
            <person name="Gutierrez-Chavez C."/>
            <person name="Montgomery K."/>
            <person name="Nicetic I."/>
            <person name="Ferrari B.C."/>
        </authorList>
    </citation>
    <scope>NUCLEOTIDE SEQUENCE [LARGE SCALE GENOMIC DNA]</scope>
    <source>
        <strain evidence="4 5">SPB151</strain>
    </source>
</reference>
<dbReference type="GO" id="GO:0003677">
    <property type="term" value="F:DNA binding"/>
    <property type="evidence" value="ECO:0007669"/>
    <property type="project" value="InterPro"/>
</dbReference>
<name>A0A7G6X5S3_9ACTN</name>
<dbReference type="KEGG" id="kqi:F1D05_31270"/>
<dbReference type="InterPro" id="IPR011010">
    <property type="entry name" value="DNA_brk_join_enz"/>
</dbReference>
<dbReference type="AlphaFoldDB" id="A0A7G6X5S3"/>
<proteinExistence type="predicted"/>
<dbReference type="InterPro" id="IPR002104">
    <property type="entry name" value="Integrase_catalytic"/>
</dbReference>
<accession>A0A7G6X5S3</accession>
<gene>
    <name evidence="4" type="ORF">F1D05_31270</name>
</gene>
<feature type="domain" description="Tyr recombinase" evidence="3">
    <location>
        <begin position="30"/>
        <end position="104"/>
    </location>
</feature>
<evidence type="ECO:0000256" key="2">
    <source>
        <dbReference type="SAM" id="MobiDB-lite"/>
    </source>
</evidence>
<evidence type="ECO:0000259" key="3">
    <source>
        <dbReference type="Pfam" id="PF00589"/>
    </source>
</evidence>
<reference evidence="5" key="1">
    <citation type="submission" date="2019-09" db="EMBL/GenBank/DDBJ databases">
        <title>Antimicrobial potential of Antarctic Bacteria.</title>
        <authorList>
            <person name="Benaud N."/>
            <person name="Edwards R.J."/>
            <person name="Ferrari B.C."/>
        </authorList>
    </citation>
    <scope>NUCLEOTIDE SEQUENCE [LARGE SCALE GENOMIC DNA]</scope>
    <source>
        <strain evidence="5">SPB151</strain>
    </source>
</reference>
<dbReference type="Pfam" id="PF00589">
    <property type="entry name" value="Phage_integrase"/>
    <property type="match status" value="1"/>
</dbReference>
<organism evidence="4 5">
    <name type="scientific">Kribbella qitaiheensis</name>
    <dbReference type="NCBI Taxonomy" id="1544730"/>
    <lineage>
        <taxon>Bacteria</taxon>
        <taxon>Bacillati</taxon>
        <taxon>Actinomycetota</taxon>
        <taxon>Actinomycetes</taxon>
        <taxon>Propionibacteriales</taxon>
        <taxon>Kribbellaceae</taxon>
        <taxon>Kribbella</taxon>
    </lineage>
</organism>
<dbReference type="EMBL" id="CP043661">
    <property type="protein sequence ID" value="QNE21588.1"/>
    <property type="molecule type" value="Genomic_DNA"/>
</dbReference>
<evidence type="ECO:0000256" key="1">
    <source>
        <dbReference type="ARBA" id="ARBA00023172"/>
    </source>
</evidence>
<protein>
    <submittedName>
        <fullName evidence="4">Tyrosine-type recombinase/integrase</fullName>
    </submittedName>
</protein>
<dbReference type="InterPro" id="IPR013762">
    <property type="entry name" value="Integrase-like_cat_sf"/>
</dbReference>